<dbReference type="PANTHER" id="PTHR10848">
    <property type="entry name" value="MEIOTIC RECOMBINATION PROTEIN SPO11"/>
    <property type="match status" value="1"/>
</dbReference>
<dbReference type="PANTHER" id="PTHR10848:SF0">
    <property type="entry name" value="MEIOTIC RECOMBINATION PROTEIN SPO11"/>
    <property type="match status" value="1"/>
</dbReference>
<dbReference type="SUPFAM" id="SSF56726">
    <property type="entry name" value="DNA topoisomerase IV, alpha subunit"/>
    <property type="match status" value="1"/>
</dbReference>
<dbReference type="Pfam" id="PF21180">
    <property type="entry name" value="TOP6A-Spo11_Toprim"/>
    <property type="match status" value="1"/>
</dbReference>
<keyword evidence="5" id="KW-1185">Reference proteome</keyword>
<dbReference type="STRING" id="858893.H6C2V7"/>
<dbReference type="Gene3D" id="3.40.1360.10">
    <property type="match status" value="1"/>
</dbReference>
<gene>
    <name evidence="4" type="ORF">HMPREF1120_06833</name>
</gene>
<organism evidence="4 5">
    <name type="scientific">Exophiala dermatitidis (strain ATCC 34100 / CBS 525.76 / NIH/UT8656)</name>
    <name type="common">Black yeast</name>
    <name type="synonym">Wangiella dermatitidis</name>
    <dbReference type="NCBI Taxonomy" id="858893"/>
    <lineage>
        <taxon>Eukaryota</taxon>
        <taxon>Fungi</taxon>
        <taxon>Dikarya</taxon>
        <taxon>Ascomycota</taxon>
        <taxon>Pezizomycotina</taxon>
        <taxon>Eurotiomycetes</taxon>
        <taxon>Chaetothyriomycetidae</taxon>
        <taxon>Chaetothyriales</taxon>
        <taxon>Herpotrichiellaceae</taxon>
        <taxon>Exophiala</taxon>
    </lineage>
</organism>
<dbReference type="HOGENOM" id="CLU_744006_0_0_1"/>
<dbReference type="VEuPathDB" id="FungiDB:HMPREF1120_06833"/>
<dbReference type="InterPro" id="IPR034136">
    <property type="entry name" value="TOPRIM_Topo6A/Spo11"/>
</dbReference>
<dbReference type="EMBL" id="JH226134">
    <property type="protein sequence ID" value="EHY58831.1"/>
    <property type="molecule type" value="Genomic_DNA"/>
</dbReference>
<dbReference type="InterPro" id="IPR036078">
    <property type="entry name" value="Spo11/TopoVI_A_sf"/>
</dbReference>
<evidence type="ECO:0000313" key="5">
    <source>
        <dbReference type="Proteomes" id="UP000007304"/>
    </source>
</evidence>
<keyword evidence="1" id="KW-0175">Coiled coil</keyword>
<dbReference type="GO" id="GO:0003677">
    <property type="term" value="F:DNA binding"/>
    <property type="evidence" value="ECO:0007669"/>
    <property type="project" value="InterPro"/>
</dbReference>
<dbReference type="GO" id="GO:0005694">
    <property type="term" value="C:chromosome"/>
    <property type="evidence" value="ECO:0007669"/>
    <property type="project" value="InterPro"/>
</dbReference>
<feature type="domain" description="Topoisomerase 6 subunit A/Spo11 TOPRIM" evidence="3">
    <location>
        <begin position="119"/>
        <end position="223"/>
    </location>
</feature>
<evidence type="ECO:0000256" key="1">
    <source>
        <dbReference type="SAM" id="Coils"/>
    </source>
</evidence>
<evidence type="ECO:0000313" key="4">
    <source>
        <dbReference type="EMBL" id="EHY58831.1"/>
    </source>
</evidence>
<dbReference type="InterPro" id="IPR002815">
    <property type="entry name" value="Spo11/TopoVI_A"/>
</dbReference>
<evidence type="ECO:0000256" key="2">
    <source>
        <dbReference type="SAM" id="MobiDB-lite"/>
    </source>
</evidence>
<dbReference type="GeneID" id="20311472"/>
<feature type="coiled-coil region" evidence="1">
    <location>
        <begin position="240"/>
        <end position="267"/>
    </location>
</feature>
<feature type="region of interest" description="Disordered" evidence="2">
    <location>
        <begin position="353"/>
        <end position="372"/>
    </location>
</feature>
<protein>
    <recommendedName>
        <fullName evidence="3">Topoisomerase 6 subunit A/Spo11 TOPRIM domain-containing protein</fullName>
    </recommendedName>
</protein>
<dbReference type="eggNOG" id="KOG2795">
    <property type="taxonomic scope" value="Eukaryota"/>
</dbReference>
<dbReference type="AlphaFoldDB" id="H6C2V7"/>
<sequence>MRFLMRNAALGKTEMVRAFEYQIKSDRITPEDANKIMKDIALTIGVHPFLLGVEPESVGQVYIPEGIKLAMMETSSARVYVDKKAKYSTSLNGGKRHQIPRLLVDIAKVNQAEASIRAVVVCEHRSIVEKFPKAFEDARFRGVFLVTTGGYPDVATREFLHILARHRAFKTVPFLYISDGDPNGIEIYAVLKFGSKACAFAAPQMTCPNLKWAGLSLAQYQMFVKSWPDRFGPTLPPLSAEKTKEAMEDAQKAADAAVERVHTLKVRKPTRQSKRTVATLLGNDCFDDELEGDARAELERLEVGPKVDFFDLMQPDPHGVVEFIVEAVSAELGEIDSARPRRFYSLSEAQKAAAAAAESSESEEEESGSWSP</sequence>
<feature type="compositionally biased region" description="Acidic residues" evidence="2">
    <location>
        <begin position="360"/>
        <end position="372"/>
    </location>
</feature>
<dbReference type="InParanoid" id="H6C2V7"/>
<reference evidence="4" key="1">
    <citation type="submission" date="2011-07" db="EMBL/GenBank/DDBJ databases">
        <title>The Genome Sequence of Exophiala (Wangiella) dermatitidis NIH/UT8656.</title>
        <authorList>
            <consortium name="The Broad Institute Genome Sequencing Platform"/>
            <person name="Cuomo C."/>
            <person name="Wang Z."/>
            <person name="Hunicke-Smith S."/>
            <person name="Szanislo P.J."/>
            <person name="Earl A."/>
            <person name="Young S.K."/>
            <person name="Zeng Q."/>
            <person name="Gargeya S."/>
            <person name="Fitzgerald M."/>
            <person name="Haas B."/>
            <person name="Abouelleil A."/>
            <person name="Alvarado L."/>
            <person name="Arachchi H.M."/>
            <person name="Berlin A."/>
            <person name="Brown A."/>
            <person name="Chapman S.B."/>
            <person name="Chen Z."/>
            <person name="Dunbar C."/>
            <person name="Freedman E."/>
            <person name="Gearin G."/>
            <person name="Gellesch M."/>
            <person name="Goldberg J."/>
            <person name="Griggs A."/>
            <person name="Gujja S."/>
            <person name="Heiman D."/>
            <person name="Howarth C."/>
            <person name="Larson L."/>
            <person name="Lui A."/>
            <person name="MacDonald P.J.P."/>
            <person name="Montmayeur A."/>
            <person name="Murphy C."/>
            <person name="Neiman D."/>
            <person name="Pearson M."/>
            <person name="Priest M."/>
            <person name="Roberts A."/>
            <person name="Saif S."/>
            <person name="Shea T."/>
            <person name="Shenoy N."/>
            <person name="Sisk P."/>
            <person name="Stolte C."/>
            <person name="Sykes S."/>
            <person name="Wortman J."/>
            <person name="Nusbaum C."/>
            <person name="Birren B."/>
        </authorList>
    </citation>
    <scope>NUCLEOTIDE SEQUENCE</scope>
    <source>
        <strain evidence="4">NIH/UT8656</strain>
    </source>
</reference>
<proteinExistence type="predicted"/>
<evidence type="ECO:0000259" key="3">
    <source>
        <dbReference type="Pfam" id="PF21180"/>
    </source>
</evidence>
<name>H6C2V7_EXODN</name>
<dbReference type="GO" id="GO:0003918">
    <property type="term" value="F:DNA topoisomerase type II (double strand cut, ATP-hydrolyzing) activity"/>
    <property type="evidence" value="ECO:0007669"/>
    <property type="project" value="InterPro"/>
</dbReference>
<accession>H6C2V7</accession>
<dbReference type="RefSeq" id="XP_009159292.1">
    <property type="nucleotide sequence ID" value="XM_009161044.1"/>
</dbReference>
<dbReference type="Proteomes" id="UP000007304">
    <property type="component" value="Unassembled WGS sequence"/>
</dbReference>